<keyword evidence="5" id="KW-0999">Mitochondrion inner membrane</keyword>
<dbReference type="eggNOG" id="KOG1270">
    <property type="taxonomic scope" value="Eukaryota"/>
</dbReference>
<protein>
    <recommendedName>
        <fullName evidence="5">Ubiquinone biosynthesis O-methyltransferase, mitochondrial</fullName>
    </recommendedName>
    <alternativeName>
        <fullName evidence="5">3-demethylubiquinol 3-O-methyltransferase</fullName>
        <ecNumber evidence="5">2.1.1.64</ecNumber>
    </alternativeName>
    <alternativeName>
        <fullName evidence="5">3-demethylubiquinone 3-O-methyltransferase</fullName>
        <ecNumber evidence="5">2.1.1.-</ecNumber>
    </alternativeName>
    <alternativeName>
        <fullName evidence="5">Polyprenyldihydroxybenzoate methyltransferase</fullName>
        <ecNumber evidence="5">2.1.1.114</ecNumber>
    </alternativeName>
</protein>
<proteinExistence type="inferred from homology"/>
<dbReference type="GO" id="GO:0046872">
    <property type="term" value="F:metal ion binding"/>
    <property type="evidence" value="ECO:0007669"/>
    <property type="project" value="UniProtKB-KW"/>
</dbReference>
<dbReference type="Pfam" id="PF13489">
    <property type="entry name" value="Methyltransf_23"/>
    <property type="match status" value="1"/>
</dbReference>
<dbReference type="OMA" id="ACKLVRP"/>
<feature type="binding site" evidence="5">
    <location>
        <position position="54"/>
    </location>
    <ligand>
        <name>S-adenosyl-L-methionine</name>
        <dbReference type="ChEBI" id="CHEBI:59789"/>
    </ligand>
</feature>
<dbReference type="PANTHER" id="PTHR43464">
    <property type="entry name" value="METHYLTRANSFERASE"/>
    <property type="match status" value="1"/>
</dbReference>
<dbReference type="AlphaFoldDB" id="E9HTS6"/>
<dbReference type="GO" id="GO:0061542">
    <property type="term" value="F:3-demethylubiquinol 3-O-methyltransferase activity"/>
    <property type="evidence" value="ECO:0007669"/>
    <property type="project" value="UniProtKB-UniRule"/>
</dbReference>
<dbReference type="EC" id="2.1.1.-" evidence="5"/>
<dbReference type="OrthoDB" id="6815431at2759"/>
<keyword evidence="5" id="KW-0460">Magnesium</keyword>
<gene>
    <name evidence="6" type="ORF">DAPPUDRAFT_204530</name>
</gene>
<keyword evidence="5" id="KW-0472">Membrane</keyword>
<feature type="binding site" evidence="5">
    <location>
        <position position="159"/>
    </location>
    <ligand>
        <name>Mg(2+)</name>
        <dbReference type="ChEBI" id="CHEBI:18420"/>
    </ligand>
</feature>
<dbReference type="EMBL" id="GL732783">
    <property type="protein sequence ID" value="EFX64862.1"/>
    <property type="molecule type" value="Genomic_DNA"/>
</dbReference>
<dbReference type="GO" id="GO:0120537">
    <property type="term" value="F:3-demethylubiquinone 3-O-methyltransferase activity"/>
    <property type="evidence" value="ECO:0007669"/>
    <property type="project" value="RHEA"/>
</dbReference>
<keyword evidence="7" id="KW-1185">Reference proteome</keyword>
<name>E9HTS6_DAPPU</name>
<dbReference type="SUPFAM" id="SSF53335">
    <property type="entry name" value="S-adenosyl-L-methionine-dependent methyltransferases"/>
    <property type="match status" value="1"/>
</dbReference>
<comment type="subcellular location">
    <subcellularLocation>
        <location evidence="5">Mitochondrion inner membrane</location>
        <topology evidence="5">Peripheral membrane protein</topology>
        <orientation evidence="5">Matrix side</orientation>
    </subcellularLocation>
</comment>
<dbReference type="InterPro" id="IPR010233">
    <property type="entry name" value="UbiG_MeTrfase"/>
</dbReference>
<dbReference type="EC" id="2.1.1.114" evidence="5"/>
<dbReference type="FunCoup" id="E9HTS6">
    <property type="interactions" value="773"/>
</dbReference>
<dbReference type="Gene3D" id="3.40.50.150">
    <property type="entry name" value="Vaccinia Virus protein VP39"/>
    <property type="match status" value="1"/>
</dbReference>
<dbReference type="NCBIfam" id="TIGR01983">
    <property type="entry name" value="UbiG"/>
    <property type="match status" value="1"/>
</dbReference>
<dbReference type="PhylomeDB" id="E9HTS6"/>
<dbReference type="CDD" id="cd02440">
    <property type="entry name" value="AdoMet_MTases"/>
    <property type="match status" value="1"/>
</dbReference>
<dbReference type="KEGG" id="dpx:DAPPUDRAFT_204530"/>
<evidence type="ECO:0000256" key="4">
    <source>
        <dbReference type="ARBA" id="ARBA00022691"/>
    </source>
</evidence>
<dbReference type="PANTHER" id="PTHR43464:SF19">
    <property type="entry name" value="UBIQUINONE BIOSYNTHESIS O-METHYLTRANSFERASE, MITOCHONDRIAL"/>
    <property type="match status" value="1"/>
</dbReference>
<dbReference type="GO" id="GO:0032259">
    <property type="term" value="P:methylation"/>
    <property type="evidence" value="ECO:0007669"/>
    <property type="project" value="UniProtKB-KW"/>
</dbReference>
<comment type="similarity">
    <text evidence="5">Belongs to the class I-like SAM-binding methyltransferase superfamily. UbiG/COQ3 family.</text>
</comment>
<dbReference type="HOGENOM" id="CLU_042432_0_0_1"/>
<feature type="binding site" evidence="5">
    <location>
        <position position="109"/>
    </location>
    <ligand>
        <name>S-adenosyl-L-methionine</name>
        <dbReference type="ChEBI" id="CHEBI:59789"/>
    </ligand>
</feature>
<evidence type="ECO:0000313" key="6">
    <source>
        <dbReference type="EMBL" id="EFX64862.1"/>
    </source>
</evidence>
<evidence type="ECO:0000256" key="1">
    <source>
        <dbReference type="ARBA" id="ARBA00022603"/>
    </source>
</evidence>
<evidence type="ECO:0000256" key="3">
    <source>
        <dbReference type="ARBA" id="ARBA00022688"/>
    </source>
</evidence>
<dbReference type="InterPro" id="IPR029063">
    <property type="entry name" value="SAM-dependent_MTases_sf"/>
</dbReference>
<dbReference type="STRING" id="6669.E9HTS6"/>
<comment type="function">
    <text evidence="5">O-methyltransferase required for two non-consecutive steps during ubiquinone biosynthesis. Catalyzes the 2 O-methylation of 3,4-dihydroxy-5-(all-trans-polyprenyl)benzoic acid into 4-hydroxy-3-methoxy-5-(all-trans-polyprenyl)benzoic acid. Also catalyzes the last step of ubiquinone biosynthesis by mediating methylation of 3-demethylubiquinone into ubiquinone. Also able to mediate the methylation of 3-demethylubiquinol into ubiquinol.</text>
</comment>
<feature type="binding site" evidence="5">
    <location>
        <position position="155"/>
    </location>
    <ligand>
        <name>Mg(2+)</name>
        <dbReference type="ChEBI" id="CHEBI:18420"/>
    </ligand>
</feature>
<keyword evidence="3 5" id="KW-0831">Ubiquinone biosynthesis</keyword>
<dbReference type="GO" id="GO:0031314">
    <property type="term" value="C:extrinsic component of mitochondrial inner membrane"/>
    <property type="evidence" value="ECO:0007669"/>
    <property type="project" value="UniProtKB-UniRule"/>
</dbReference>
<comment type="catalytic activity">
    <reaction evidence="5">
        <text>a 3-demethylubiquinone + S-adenosyl-L-methionine = a ubiquinone + S-adenosyl-L-homocysteine</text>
        <dbReference type="Rhea" id="RHEA:81215"/>
        <dbReference type="Rhea" id="RHEA-COMP:9565"/>
        <dbReference type="Rhea" id="RHEA-COMP:19654"/>
        <dbReference type="ChEBI" id="CHEBI:16389"/>
        <dbReference type="ChEBI" id="CHEBI:57856"/>
        <dbReference type="ChEBI" id="CHEBI:59789"/>
        <dbReference type="ChEBI" id="CHEBI:231825"/>
    </reaction>
</comment>
<comment type="catalytic activity">
    <reaction evidence="5">
        <text>a 3-demethylubiquinol + S-adenosyl-L-methionine = a ubiquinol + S-adenosyl-L-homocysteine + H(+)</text>
        <dbReference type="Rhea" id="RHEA:44380"/>
        <dbReference type="Rhea" id="RHEA-COMP:9566"/>
        <dbReference type="Rhea" id="RHEA-COMP:10914"/>
        <dbReference type="ChEBI" id="CHEBI:15378"/>
        <dbReference type="ChEBI" id="CHEBI:17976"/>
        <dbReference type="ChEBI" id="CHEBI:57856"/>
        <dbReference type="ChEBI" id="CHEBI:59789"/>
        <dbReference type="ChEBI" id="CHEBI:84422"/>
        <dbReference type="EC" id="2.1.1.64"/>
    </reaction>
</comment>
<sequence length="266" mass="29842">MLERLTTIVPHLSRNVSLKSTVNVSEVQKFSGMASEWWDVNGPLKAIHSLNKLRTPFFEQGIRSRQKSTVANARQAFPLAGFKVLDVGCGAGILTESLGRLGAEVTGIDPSEENIEVAYRHAKRINLRNVAYEANTIEHFQTCNSTLFDAVIASEVVEHVDNPELFIEKCSESLKPGGSLFITTQNRTAASWALVICGAEYIMNVVPRGTHDWNKFITLDEMTSILDKNNCQLRQLRGYTYNPFLNHWDWIKSTDINYALHATKTV</sequence>
<feature type="binding site" evidence="5">
    <location>
        <position position="154"/>
    </location>
    <ligand>
        <name>S-adenosyl-L-methionine</name>
        <dbReference type="ChEBI" id="CHEBI:59789"/>
    </ligand>
</feature>
<keyword evidence="2 5" id="KW-0808">Transferase</keyword>
<reference evidence="6 7" key="1">
    <citation type="journal article" date="2011" name="Science">
        <title>The ecoresponsive genome of Daphnia pulex.</title>
        <authorList>
            <person name="Colbourne J.K."/>
            <person name="Pfrender M.E."/>
            <person name="Gilbert D."/>
            <person name="Thomas W.K."/>
            <person name="Tucker A."/>
            <person name="Oakley T.H."/>
            <person name="Tokishita S."/>
            <person name="Aerts A."/>
            <person name="Arnold G.J."/>
            <person name="Basu M.K."/>
            <person name="Bauer D.J."/>
            <person name="Caceres C.E."/>
            <person name="Carmel L."/>
            <person name="Casola C."/>
            <person name="Choi J.H."/>
            <person name="Detter J.C."/>
            <person name="Dong Q."/>
            <person name="Dusheyko S."/>
            <person name="Eads B.D."/>
            <person name="Frohlich T."/>
            <person name="Geiler-Samerotte K.A."/>
            <person name="Gerlach D."/>
            <person name="Hatcher P."/>
            <person name="Jogdeo S."/>
            <person name="Krijgsveld J."/>
            <person name="Kriventseva E.V."/>
            <person name="Kultz D."/>
            <person name="Laforsch C."/>
            <person name="Lindquist E."/>
            <person name="Lopez J."/>
            <person name="Manak J.R."/>
            <person name="Muller J."/>
            <person name="Pangilinan J."/>
            <person name="Patwardhan R.P."/>
            <person name="Pitluck S."/>
            <person name="Pritham E.J."/>
            <person name="Rechtsteiner A."/>
            <person name="Rho M."/>
            <person name="Rogozin I.B."/>
            <person name="Sakarya O."/>
            <person name="Salamov A."/>
            <person name="Schaack S."/>
            <person name="Shapiro H."/>
            <person name="Shiga Y."/>
            <person name="Skalitzky C."/>
            <person name="Smith Z."/>
            <person name="Souvorov A."/>
            <person name="Sung W."/>
            <person name="Tang Z."/>
            <person name="Tsuchiya D."/>
            <person name="Tu H."/>
            <person name="Vos H."/>
            <person name="Wang M."/>
            <person name="Wolf Y.I."/>
            <person name="Yamagata H."/>
            <person name="Yamada T."/>
            <person name="Ye Y."/>
            <person name="Shaw J.R."/>
            <person name="Andrews J."/>
            <person name="Crease T.J."/>
            <person name="Tang H."/>
            <person name="Lucas S.M."/>
            <person name="Robertson H.M."/>
            <person name="Bork P."/>
            <person name="Koonin E.V."/>
            <person name="Zdobnov E.M."/>
            <person name="Grigoriev I.V."/>
            <person name="Lynch M."/>
            <person name="Boore J.L."/>
        </authorList>
    </citation>
    <scope>NUCLEOTIDE SEQUENCE [LARGE SCALE GENOMIC DNA]</scope>
</reference>
<comment type="cofactor">
    <cofactor evidence="5">
        <name>Mg(2+)</name>
        <dbReference type="ChEBI" id="CHEBI:18420"/>
    </cofactor>
</comment>
<evidence type="ECO:0000256" key="5">
    <source>
        <dbReference type="HAMAP-Rule" id="MF_03190"/>
    </source>
</evidence>
<dbReference type="EC" id="2.1.1.64" evidence="5"/>
<comment type="catalytic activity">
    <reaction evidence="5">
        <text>a 3,4-dihydroxy-5-(all-trans-polyprenyl)benzoate + S-adenosyl-L-methionine = a 4-hydroxy-3-methoxy-5-(all-trans-polyprenyl)benzoate + S-adenosyl-L-homocysteine + H(+)</text>
        <dbReference type="Rhea" id="RHEA:44452"/>
        <dbReference type="Rhea" id="RHEA-COMP:10930"/>
        <dbReference type="Rhea" id="RHEA-COMP:10931"/>
        <dbReference type="ChEBI" id="CHEBI:15378"/>
        <dbReference type="ChEBI" id="CHEBI:57856"/>
        <dbReference type="ChEBI" id="CHEBI:59789"/>
        <dbReference type="ChEBI" id="CHEBI:64694"/>
        <dbReference type="ChEBI" id="CHEBI:84443"/>
        <dbReference type="EC" id="2.1.1.114"/>
    </reaction>
</comment>
<dbReference type="GO" id="GO:0005739">
    <property type="term" value="C:mitochondrion"/>
    <property type="evidence" value="ECO:0000318"/>
    <property type="project" value="GO_Central"/>
</dbReference>
<feature type="binding site" evidence="5">
    <location>
        <position position="88"/>
    </location>
    <ligand>
        <name>S-adenosyl-L-methionine</name>
        <dbReference type="ChEBI" id="CHEBI:59789"/>
    </ligand>
</feature>
<dbReference type="GO" id="GO:0010420">
    <property type="term" value="F:polyprenyldihydroxybenzoate methyltransferase activity"/>
    <property type="evidence" value="ECO:0000318"/>
    <property type="project" value="GO_Central"/>
</dbReference>
<feature type="binding site" evidence="5">
    <location>
        <position position="158"/>
    </location>
    <ligand>
        <name>Mg(2+)</name>
        <dbReference type="ChEBI" id="CHEBI:18420"/>
    </ligand>
</feature>
<evidence type="ECO:0000256" key="2">
    <source>
        <dbReference type="ARBA" id="ARBA00022679"/>
    </source>
</evidence>
<keyword evidence="4 5" id="KW-0949">S-adenosyl-L-methionine</keyword>
<dbReference type="UniPathway" id="UPA00232"/>
<comment type="pathway">
    <text evidence="5">Cofactor biosynthesis; ubiquinone biosynthesis.</text>
</comment>
<dbReference type="GO" id="GO:0006744">
    <property type="term" value="P:ubiquinone biosynthetic process"/>
    <property type="evidence" value="ECO:0000318"/>
    <property type="project" value="GO_Central"/>
</dbReference>
<keyword evidence="1 5" id="KW-0489">Methyltransferase</keyword>
<accession>E9HTS6</accession>
<dbReference type="Proteomes" id="UP000000305">
    <property type="component" value="Unassembled WGS sequence"/>
</dbReference>
<keyword evidence="5" id="KW-0496">Mitochondrion</keyword>
<evidence type="ECO:0000313" key="7">
    <source>
        <dbReference type="Proteomes" id="UP000000305"/>
    </source>
</evidence>
<dbReference type="InParanoid" id="E9HTS6"/>
<organism evidence="6 7">
    <name type="scientific">Daphnia pulex</name>
    <name type="common">Water flea</name>
    <dbReference type="NCBI Taxonomy" id="6669"/>
    <lineage>
        <taxon>Eukaryota</taxon>
        <taxon>Metazoa</taxon>
        <taxon>Ecdysozoa</taxon>
        <taxon>Arthropoda</taxon>
        <taxon>Crustacea</taxon>
        <taxon>Branchiopoda</taxon>
        <taxon>Diplostraca</taxon>
        <taxon>Cladocera</taxon>
        <taxon>Anomopoda</taxon>
        <taxon>Daphniidae</taxon>
        <taxon>Daphnia</taxon>
    </lineage>
</organism>
<dbReference type="HAMAP" id="MF_00472">
    <property type="entry name" value="UbiG"/>
    <property type="match status" value="1"/>
</dbReference>
<comment type="subunit">
    <text evidence="5">Component of a multi-subunit COQ enzyme complex.</text>
</comment>
<keyword evidence="5" id="KW-0479">Metal-binding</keyword>